<keyword evidence="4 15" id="KW-0378">Hydrolase</keyword>
<keyword evidence="16" id="KW-0175">Coiled coil</keyword>
<dbReference type="EMBL" id="ANOF01000162">
    <property type="protein sequence ID" value="EMI24297.1"/>
    <property type="molecule type" value="Genomic_DNA"/>
</dbReference>
<protein>
    <recommendedName>
        <fullName evidence="12">DNA 3'-5' helicase</fullName>
        <ecNumber evidence="12">5.6.2.4</ecNumber>
    </recommendedName>
    <alternativeName>
        <fullName evidence="13">DNA 3'-5' helicase II</fullName>
    </alternativeName>
</protein>
<feature type="domain" description="UvrD-like helicase C-terminal" evidence="19">
    <location>
        <begin position="298"/>
        <end position="578"/>
    </location>
</feature>
<evidence type="ECO:0000256" key="10">
    <source>
        <dbReference type="ARBA" id="ARBA00023235"/>
    </source>
</evidence>
<dbReference type="Pfam" id="PF12705">
    <property type="entry name" value="PDDEXK_1"/>
    <property type="match status" value="1"/>
</dbReference>
<keyword evidence="6" id="KW-0269">Exonuclease</keyword>
<comment type="caution">
    <text evidence="15">Lacks conserved residue(s) required for the propagation of feature annotation.</text>
</comment>
<keyword evidence="7 15" id="KW-0067">ATP-binding</keyword>
<dbReference type="InterPro" id="IPR000212">
    <property type="entry name" value="DNA_helicase_UvrD/REP"/>
</dbReference>
<feature type="region of interest" description="Disordered" evidence="17">
    <location>
        <begin position="751"/>
        <end position="787"/>
    </location>
</feature>
<keyword evidence="2 15" id="KW-0547">Nucleotide-binding</keyword>
<evidence type="ECO:0000313" key="20">
    <source>
        <dbReference type="EMBL" id="EMI24297.1"/>
    </source>
</evidence>
<keyword evidence="3" id="KW-0227">DNA damage</keyword>
<proteinExistence type="predicted"/>
<dbReference type="InterPro" id="IPR027417">
    <property type="entry name" value="P-loop_NTPase"/>
</dbReference>
<dbReference type="AlphaFoldDB" id="M5S9H6"/>
<evidence type="ECO:0000259" key="18">
    <source>
        <dbReference type="PROSITE" id="PS51198"/>
    </source>
</evidence>
<dbReference type="PROSITE" id="PS51198">
    <property type="entry name" value="UVRD_HELICASE_ATP_BIND"/>
    <property type="match status" value="1"/>
</dbReference>
<evidence type="ECO:0000256" key="7">
    <source>
        <dbReference type="ARBA" id="ARBA00022840"/>
    </source>
</evidence>
<dbReference type="InterPro" id="IPR014016">
    <property type="entry name" value="UvrD-like_ATP-bd"/>
</dbReference>
<evidence type="ECO:0000256" key="11">
    <source>
        <dbReference type="ARBA" id="ARBA00034617"/>
    </source>
</evidence>
<feature type="coiled-coil region" evidence="16">
    <location>
        <begin position="336"/>
        <end position="383"/>
    </location>
</feature>
<dbReference type="Proteomes" id="UP000011996">
    <property type="component" value="Unassembled WGS sequence"/>
</dbReference>
<dbReference type="Pfam" id="PF00580">
    <property type="entry name" value="UvrD-helicase"/>
    <property type="match status" value="1"/>
</dbReference>
<comment type="caution">
    <text evidence="20">The sequence shown here is derived from an EMBL/GenBank/DDBJ whole genome shotgun (WGS) entry which is preliminary data.</text>
</comment>
<dbReference type="PATRIC" id="fig|1263868.3.peg.5571"/>
<dbReference type="OrthoDB" id="9810135at2"/>
<sequence>MPTVPASSARADDVGSQLNILPMDGWQQLVDCAGRLGIDDLQQQLLKILDAKRGNQISDDGLRQQMKDSASRVCQLLSPLSNLVEADHDELLTHVRDALATIVGLNDSTGVTNTGRNKLLDLQSQRLPKWGMYAEATRVKAGKRSGADDALSNLRGHAAEVCNHQALHDDVCLFCDLLADHAILIETECRDYKIQRGLVDFTDLETLFLEALSGDQLPSLVKKDFSLVMVDEFQDTNPLQLAIFQAIRRIAPRHRWVGDPKQAIFGFRGTDPDLVARVWQQYSESELPPLPDNRRSQKGLVQFVGTVFEPIFGEDAKQNPVNDRSDRNIERWLLNAKNQEGDAEALVAGIRKLQDEGHRLGDMVVLERSNAGVQKLAEKLEQRGVDYLFETAGLLSTREGVLTLAGMRLVLDRSDSLAAATIKHFLSSPDEATPTWIVDRLTQRAADREADRKAVEQGTDRFRVWRQPWQDDSDLLRLEQIDRKTSSPHSVCELVMEALQLPSRIASWGNVAQRASNLDSTLKHVASYEEKMLSAGQAATLGGAILHLEELAAADDDIKYPPLGHNAVTIMTYHKSKGLQWPVVILSGLNSDRGPNMWQPSVGGGGEDATDPLAGRTIRAWSWPFGMSDSRPPKRRTGTTLDADAVASLEGVQQAADEVAENLRLLYVGCTRAESKLVFAHRKGTDRWLQRLPDIDSVLPIDGEPGEYVIDGIDTTYVLRHLQAPESDDEVPSDQATTWFASDPSDSDLAFGSRFHSPSQVESDSSEQRPFALTELPGGSHFPESLSPEDYATFGDAVHAYMAALPSLADVDETRKTTIAERCLSAYSMDGQLAASVLVAIGDRFVGWVTQTYPGATWRVEIPATTACSSGGDWNGTLDLLLELPSGEVVVVDHKSAPIKRSHCEAKAQQYAAQLDAYDEMLAALGRTVVSRWIHFPLAGVVAELQSPSG</sequence>
<dbReference type="Gene3D" id="1.10.3170.10">
    <property type="entry name" value="Recbcd, chain B, domain 2"/>
    <property type="match status" value="1"/>
</dbReference>
<evidence type="ECO:0000259" key="19">
    <source>
        <dbReference type="PROSITE" id="PS51217"/>
    </source>
</evidence>
<comment type="catalytic activity">
    <reaction evidence="11">
        <text>Couples ATP hydrolysis with the unwinding of duplex DNA by translocating in the 3'-5' direction.</text>
        <dbReference type="EC" id="5.6.2.4"/>
    </reaction>
</comment>
<evidence type="ECO:0000256" key="2">
    <source>
        <dbReference type="ARBA" id="ARBA00022741"/>
    </source>
</evidence>
<dbReference type="Gene3D" id="3.40.50.300">
    <property type="entry name" value="P-loop containing nucleotide triphosphate hydrolases"/>
    <property type="match status" value="3"/>
</dbReference>
<dbReference type="GO" id="GO:0004527">
    <property type="term" value="F:exonuclease activity"/>
    <property type="evidence" value="ECO:0007669"/>
    <property type="project" value="UniProtKB-KW"/>
</dbReference>
<evidence type="ECO:0000256" key="8">
    <source>
        <dbReference type="ARBA" id="ARBA00023125"/>
    </source>
</evidence>
<evidence type="ECO:0000256" key="6">
    <source>
        <dbReference type="ARBA" id="ARBA00022839"/>
    </source>
</evidence>
<dbReference type="Pfam" id="PF13361">
    <property type="entry name" value="UvrD_C"/>
    <property type="match status" value="1"/>
</dbReference>
<evidence type="ECO:0000256" key="5">
    <source>
        <dbReference type="ARBA" id="ARBA00022806"/>
    </source>
</evidence>
<comment type="catalytic activity">
    <reaction evidence="14">
        <text>ATP + H2O = ADP + phosphate + H(+)</text>
        <dbReference type="Rhea" id="RHEA:13065"/>
        <dbReference type="ChEBI" id="CHEBI:15377"/>
        <dbReference type="ChEBI" id="CHEBI:15378"/>
        <dbReference type="ChEBI" id="CHEBI:30616"/>
        <dbReference type="ChEBI" id="CHEBI:43474"/>
        <dbReference type="ChEBI" id="CHEBI:456216"/>
        <dbReference type="EC" id="5.6.2.4"/>
    </reaction>
</comment>
<name>M5S9H6_9BACT</name>
<evidence type="ECO:0000256" key="13">
    <source>
        <dbReference type="ARBA" id="ARBA00034923"/>
    </source>
</evidence>
<evidence type="ECO:0000256" key="16">
    <source>
        <dbReference type="SAM" id="Coils"/>
    </source>
</evidence>
<dbReference type="GO" id="GO:0000725">
    <property type="term" value="P:recombinational repair"/>
    <property type="evidence" value="ECO:0007669"/>
    <property type="project" value="TreeGrafter"/>
</dbReference>
<dbReference type="GO" id="GO:0016887">
    <property type="term" value="F:ATP hydrolysis activity"/>
    <property type="evidence" value="ECO:0007669"/>
    <property type="project" value="RHEA"/>
</dbReference>
<evidence type="ECO:0000313" key="21">
    <source>
        <dbReference type="Proteomes" id="UP000011996"/>
    </source>
</evidence>
<evidence type="ECO:0000256" key="15">
    <source>
        <dbReference type="PROSITE-ProRule" id="PRU00560"/>
    </source>
</evidence>
<evidence type="ECO:0000256" key="17">
    <source>
        <dbReference type="SAM" id="MobiDB-lite"/>
    </source>
</evidence>
<dbReference type="SUPFAM" id="SSF52540">
    <property type="entry name" value="P-loop containing nucleoside triphosphate hydrolases"/>
    <property type="match status" value="1"/>
</dbReference>
<dbReference type="Gene3D" id="3.90.320.10">
    <property type="match status" value="1"/>
</dbReference>
<evidence type="ECO:0000256" key="14">
    <source>
        <dbReference type="ARBA" id="ARBA00048988"/>
    </source>
</evidence>
<dbReference type="GO" id="GO:0003677">
    <property type="term" value="F:DNA binding"/>
    <property type="evidence" value="ECO:0007669"/>
    <property type="project" value="UniProtKB-KW"/>
</dbReference>
<evidence type="ECO:0000256" key="3">
    <source>
        <dbReference type="ARBA" id="ARBA00022763"/>
    </source>
</evidence>
<organism evidence="20 21">
    <name type="scientific">Rhodopirellula europaea SH398</name>
    <dbReference type="NCBI Taxonomy" id="1263868"/>
    <lineage>
        <taxon>Bacteria</taxon>
        <taxon>Pseudomonadati</taxon>
        <taxon>Planctomycetota</taxon>
        <taxon>Planctomycetia</taxon>
        <taxon>Pirellulales</taxon>
        <taxon>Pirellulaceae</taxon>
        <taxon>Rhodopirellula</taxon>
    </lineage>
</organism>
<dbReference type="GO" id="GO:0043138">
    <property type="term" value="F:3'-5' DNA helicase activity"/>
    <property type="evidence" value="ECO:0007669"/>
    <property type="project" value="UniProtKB-EC"/>
</dbReference>
<keyword evidence="10" id="KW-0413">Isomerase</keyword>
<reference evidence="20 21" key="1">
    <citation type="journal article" date="2013" name="Mar. Genomics">
        <title>Expression of sulfatases in Rhodopirellula baltica and the diversity of sulfatases in the genus Rhodopirellula.</title>
        <authorList>
            <person name="Wegner C.E."/>
            <person name="Richter-Heitmann T."/>
            <person name="Klindworth A."/>
            <person name="Klockow C."/>
            <person name="Richter M."/>
            <person name="Achstetter T."/>
            <person name="Glockner F.O."/>
            <person name="Harder J."/>
        </authorList>
    </citation>
    <scope>NUCLEOTIDE SEQUENCE [LARGE SCALE GENOMIC DNA]</scope>
    <source>
        <strain evidence="20 21">SH398</strain>
    </source>
</reference>
<gene>
    <name evidence="20" type="ORF">RESH_05122</name>
</gene>
<dbReference type="PROSITE" id="PS51217">
    <property type="entry name" value="UVRD_HELICASE_CTER"/>
    <property type="match status" value="1"/>
</dbReference>
<keyword evidence="9" id="KW-0234">DNA repair</keyword>
<dbReference type="InterPro" id="IPR011604">
    <property type="entry name" value="PDDEXK-like_dom_sf"/>
</dbReference>
<dbReference type="STRING" id="1263868.RESH_05122"/>
<dbReference type="InterPro" id="IPR014017">
    <property type="entry name" value="DNA_helicase_UvrD-like_C"/>
</dbReference>
<keyword evidence="8" id="KW-0238">DNA-binding</keyword>
<keyword evidence="1" id="KW-0540">Nuclease</keyword>
<dbReference type="RefSeq" id="WP_008670916.1">
    <property type="nucleotide sequence ID" value="NZ_ANOF01000162.1"/>
</dbReference>
<evidence type="ECO:0000256" key="1">
    <source>
        <dbReference type="ARBA" id="ARBA00022722"/>
    </source>
</evidence>
<dbReference type="InterPro" id="IPR038726">
    <property type="entry name" value="PDDEXK_AddAB-type"/>
</dbReference>
<evidence type="ECO:0000256" key="4">
    <source>
        <dbReference type="ARBA" id="ARBA00022801"/>
    </source>
</evidence>
<keyword evidence="5 15" id="KW-0347">Helicase</keyword>
<feature type="domain" description="UvrD-like helicase ATP-binding" evidence="18">
    <location>
        <begin position="1"/>
        <end position="297"/>
    </location>
</feature>
<evidence type="ECO:0000256" key="9">
    <source>
        <dbReference type="ARBA" id="ARBA00023204"/>
    </source>
</evidence>
<dbReference type="PANTHER" id="PTHR11070">
    <property type="entry name" value="UVRD / RECB / PCRA DNA HELICASE FAMILY MEMBER"/>
    <property type="match status" value="1"/>
</dbReference>
<accession>M5S9H6</accession>
<evidence type="ECO:0000256" key="12">
    <source>
        <dbReference type="ARBA" id="ARBA00034808"/>
    </source>
</evidence>
<dbReference type="EC" id="5.6.2.4" evidence="12"/>
<dbReference type="PANTHER" id="PTHR11070:SF2">
    <property type="entry name" value="ATP-DEPENDENT DNA HELICASE SRS2"/>
    <property type="match status" value="1"/>
</dbReference>
<dbReference type="GO" id="GO:0005524">
    <property type="term" value="F:ATP binding"/>
    <property type="evidence" value="ECO:0007669"/>
    <property type="project" value="UniProtKB-UniRule"/>
</dbReference>